<evidence type="ECO:0000313" key="2">
    <source>
        <dbReference type="Proteomes" id="UP000799441"/>
    </source>
</evidence>
<keyword evidence="2" id="KW-1185">Reference proteome</keyword>
<organism evidence="1 2">
    <name type="scientific">Polychaeton citri CBS 116435</name>
    <dbReference type="NCBI Taxonomy" id="1314669"/>
    <lineage>
        <taxon>Eukaryota</taxon>
        <taxon>Fungi</taxon>
        <taxon>Dikarya</taxon>
        <taxon>Ascomycota</taxon>
        <taxon>Pezizomycotina</taxon>
        <taxon>Dothideomycetes</taxon>
        <taxon>Dothideomycetidae</taxon>
        <taxon>Capnodiales</taxon>
        <taxon>Capnodiaceae</taxon>
        <taxon>Polychaeton</taxon>
    </lineage>
</organism>
<protein>
    <recommendedName>
        <fullName evidence="3">F-box domain-containing protein</fullName>
    </recommendedName>
</protein>
<accession>A0A9P4UNB7</accession>
<gene>
    <name evidence="1" type="ORF">K431DRAFT_284131</name>
</gene>
<evidence type="ECO:0008006" key="3">
    <source>
        <dbReference type="Google" id="ProtNLM"/>
    </source>
</evidence>
<proteinExistence type="predicted"/>
<reference evidence="1" key="1">
    <citation type="journal article" date="2020" name="Stud. Mycol.">
        <title>101 Dothideomycetes genomes: a test case for predicting lifestyles and emergence of pathogens.</title>
        <authorList>
            <person name="Haridas S."/>
            <person name="Albert R."/>
            <person name="Binder M."/>
            <person name="Bloem J."/>
            <person name="Labutti K."/>
            <person name="Salamov A."/>
            <person name="Andreopoulos B."/>
            <person name="Baker S."/>
            <person name="Barry K."/>
            <person name="Bills G."/>
            <person name="Bluhm B."/>
            <person name="Cannon C."/>
            <person name="Castanera R."/>
            <person name="Culley D."/>
            <person name="Daum C."/>
            <person name="Ezra D."/>
            <person name="Gonzalez J."/>
            <person name="Henrissat B."/>
            <person name="Kuo A."/>
            <person name="Liang C."/>
            <person name="Lipzen A."/>
            <person name="Lutzoni F."/>
            <person name="Magnuson J."/>
            <person name="Mondo S."/>
            <person name="Nolan M."/>
            <person name="Ohm R."/>
            <person name="Pangilinan J."/>
            <person name="Park H.-J."/>
            <person name="Ramirez L."/>
            <person name="Alfaro M."/>
            <person name="Sun H."/>
            <person name="Tritt A."/>
            <person name="Yoshinaga Y."/>
            <person name="Zwiers L.-H."/>
            <person name="Turgeon B."/>
            <person name="Goodwin S."/>
            <person name="Spatafora J."/>
            <person name="Crous P."/>
            <person name="Grigoriev I."/>
        </authorList>
    </citation>
    <scope>NUCLEOTIDE SEQUENCE</scope>
    <source>
        <strain evidence="1">CBS 116435</strain>
    </source>
</reference>
<dbReference type="AlphaFoldDB" id="A0A9P4UNB7"/>
<dbReference type="PANTHER" id="PTHR42085:SF1">
    <property type="entry name" value="F-BOX DOMAIN-CONTAINING PROTEIN"/>
    <property type="match status" value="1"/>
</dbReference>
<dbReference type="PANTHER" id="PTHR42085">
    <property type="entry name" value="F-BOX DOMAIN-CONTAINING PROTEIN"/>
    <property type="match status" value="1"/>
</dbReference>
<sequence length="211" mass="23714">MDTSPFIRLSPELRNLIYEYTFTSRYKHHLTDGNCQHSLTKTCRQIRQEALGMFYTHTRFNAHLDDRPPAPLLSWLKVIGLHSCLLIRELNIWGLHDVCLTLHSLPAARAFMAVAEVEEQLLFAATATGVTSSSRETQSRAIFELRHVTAQSCRVTDYLADVVDCLEGMEGLVVRQICVVSDDGDRVECELGLTSAFAMTTDEALKEVVVV</sequence>
<evidence type="ECO:0000313" key="1">
    <source>
        <dbReference type="EMBL" id="KAF2722187.1"/>
    </source>
</evidence>
<name>A0A9P4UNB7_9PEZI</name>
<dbReference type="OrthoDB" id="5413827at2759"/>
<dbReference type="EMBL" id="MU003784">
    <property type="protein sequence ID" value="KAF2722187.1"/>
    <property type="molecule type" value="Genomic_DNA"/>
</dbReference>
<dbReference type="Proteomes" id="UP000799441">
    <property type="component" value="Unassembled WGS sequence"/>
</dbReference>
<dbReference type="InterPro" id="IPR038883">
    <property type="entry name" value="AN11006-like"/>
</dbReference>
<comment type="caution">
    <text evidence="1">The sequence shown here is derived from an EMBL/GenBank/DDBJ whole genome shotgun (WGS) entry which is preliminary data.</text>
</comment>